<keyword evidence="3" id="KW-1185">Reference proteome</keyword>
<comment type="caution">
    <text evidence="2">The sequence shown here is derived from an EMBL/GenBank/DDBJ whole genome shotgun (WGS) entry which is preliminary data.</text>
</comment>
<accession>B6BHH4</accession>
<dbReference type="RefSeq" id="WP_008334966.1">
    <property type="nucleotide sequence ID" value="NZ_AFRZ01000001.1"/>
</dbReference>
<dbReference type="STRING" id="929558.SMGD1_1447"/>
<feature type="chain" id="PRO_5002843193" evidence="1">
    <location>
        <begin position="18"/>
        <end position="460"/>
    </location>
</feature>
<accession>H1FT52</accession>
<dbReference type="SUPFAM" id="SSF50998">
    <property type="entry name" value="Quinoprotein alcohol dehydrogenase-like"/>
    <property type="match status" value="1"/>
</dbReference>
<dbReference type="PANTHER" id="PTHR42754:SF1">
    <property type="entry name" value="LIPOPROTEIN"/>
    <property type="match status" value="1"/>
</dbReference>
<protein>
    <submittedName>
        <fullName evidence="2">Periplasmic protein containing pyrroloquinoline quinone (PQQ) domain</fullName>
    </submittedName>
</protein>
<name>B6BHH4_SULGG</name>
<evidence type="ECO:0000313" key="3">
    <source>
        <dbReference type="Proteomes" id="UP000006431"/>
    </source>
</evidence>
<feature type="signal peptide" evidence="1">
    <location>
        <begin position="1"/>
        <end position="17"/>
    </location>
</feature>
<dbReference type="InterPro" id="IPR011047">
    <property type="entry name" value="Quinoprotein_ADH-like_sf"/>
</dbReference>
<dbReference type="OrthoDB" id="5372178at2"/>
<dbReference type="PANTHER" id="PTHR42754">
    <property type="entry name" value="ENDOGLUCANASE"/>
    <property type="match status" value="1"/>
</dbReference>
<dbReference type="EMBL" id="AFRZ01000001">
    <property type="protein sequence ID" value="EHP29971.1"/>
    <property type="molecule type" value="Genomic_DNA"/>
</dbReference>
<evidence type="ECO:0000313" key="2">
    <source>
        <dbReference type="EMBL" id="EHP29971.1"/>
    </source>
</evidence>
<reference evidence="2 3" key="1">
    <citation type="journal article" date="2012" name="Proc. Natl. Acad. Sci. U.S.A.">
        <title>Genome and physiology of a model Epsilonproteobacterium responsible for sulfide detoxification in marine oxygen depletion zones.</title>
        <authorList>
            <person name="Grote J."/>
            <person name="Schott T."/>
            <person name="Bruckner C.G."/>
            <person name="Glockner F.O."/>
            <person name="Jost G."/>
            <person name="Teeling H."/>
            <person name="Labrenz M."/>
            <person name="Jurgens K."/>
        </authorList>
    </citation>
    <scope>NUCLEOTIDE SEQUENCE [LARGE SCALE GENOMIC DNA]</scope>
    <source>
        <strain evidence="2 3">GD1</strain>
    </source>
</reference>
<dbReference type="HOGENOM" id="CLU_035227_0_0_7"/>
<evidence type="ECO:0000256" key="1">
    <source>
        <dbReference type="SAM" id="SignalP"/>
    </source>
</evidence>
<dbReference type="Proteomes" id="UP000006431">
    <property type="component" value="Unassembled WGS sequence"/>
</dbReference>
<dbReference type="PATRIC" id="fig|929558.5.peg.1438"/>
<sequence length="460" mass="51023">MKLVILVLVFASALLSAVIETNEGVFLQIFSEKNPQSNIVATVSLDKGKVETQHCFNTHDDAQWCKIVYTQNGVNINGFSDKKSLDAIAQRANTKSTFEKSYGGRYSEEGNAILPLSDGFLLVGKTESFGKGQDDAYVVKVDNFGNKIWSGAYGGGGVDSAKAVVEVDDGFILGGTTRSFGNRIQSLYLAKISKDGNLRWQKGYYSDKDDYYIGNDMIKISDNNLLIAGYEDHVKFFDSEINFYLNAINTDGQRNGIKRYGGNKVEKANSIISVSDGYVLAGETDTWGNGGKDSYVIKLNKDGDRIWHNAFGFRYDEVANQIIQTKDGGYIIVGTTDSDHRNQKDIYVVKIDKDGNKVWQYHYGSKEHEEGNGIVEVDDGYVIVGYTNETHSYNSDVYLLKIDKVGNVVWTRNYGGDRDDKGHALAKVKDGFVVTGYITSKDNNSKDLYLLKVDNNGNIN</sequence>
<keyword evidence="1" id="KW-0732">Signal</keyword>
<dbReference type="eggNOG" id="COG1520">
    <property type="taxonomic scope" value="Bacteria"/>
</dbReference>
<dbReference type="AlphaFoldDB" id="B6BHH4"/>
<proteinExistence type="predicted"/>
<gene>
    <name evidence="2" type="ORF">SMGD1_1447</name>
</gene>
<organism evidence="2 3">
    <name type="scientific">Sulfurimonas gotlandica (strain DSM 19862 / JCM 16533 / GD1)</name>
    <dbReference type="NCBI Taxonomy" id="929558"/>
    <lineage>
        <taxon>Bacteria</taxon>
        <taxon>Pseudomonadati</taxon>
        <taxon>Campylobacterota</taxon>
        <taxon>Epsilonproteobacteria</taxon>
        <taxon>Campylobacterales</taxon>
        <taxon>Sulfurimonadaceae</taxon>
        <taxon>Sulfurimonas</taxon>
    </lineage>
</organism>